<protein>
    <recommendedName>
        <fullName evidence="10">Kinetochore protein Spc24</fullName>
    </recommendedName>
</protein>
<keyword evidence="4 10" id="KW-0498">Mitosis</keyword>
<dbReference type="Gene3D" id="3.30.160.430">
    <property type="match status" value="1"/>
</dbReference>
<dbReference type="InterPro" id="IPR038066">
    <property type="entry name" value="Spc24_Fungi_globular_sf"/>
</dbReference>
<comment type="function">
    <text evidence="10">Acts as a component of the essential kinetochore-associated NDC80 complex, which is required for chromosome segregation and spindle checkpoint activity.</text>
</comment>
<keyword evidence="13" id="KW-1185">Reference proteome</keyword>
<evidence type="ECO:0000256" key="9">
    <source>
        <dbReference type="ARBA" id="ARBA00023328"/>
    </source>
</evidence>
<dbReference type="GO" id="GO:0051301">
    <property type="term" value="P:cell division"/>
    <property type="evidence" value="ECO:0007669"/>
    <property type="project" value="UniProtKB-UniRule"/>
</dbReference>
<evidence type="ECO:0000256" key="5">
    <source>
        <dbReference type="ARBA" id="ARBA00022838"/>
    </source>
</evidence>
<dbReference type="CDD" id="cd11565">
    <property type="entry name" value="RWD_Spc24"/>
    <property type="match status" value="1"/>
</dbReference>
<evidence type="ECO:0000313" key="12">
    <source>
        <dbReference type="EMBL" id="ANZ76489.1"/>
    </source>
</evidence>
<dbReference type="PANTHER" id="PTHR22142">
    <property type="match status" value="1"/>
</dbReference>
<evidence type="ECO:0000256" key="7">
    <source>
        <dbReference type="ARBA" id="ARBA00023242"/>
    </source>
</evidence>
<dbReference type="GO" id="GO:0008017">
    <property type="term" value="F:microtubule binding"/>
    <property type="evidence" value="ECO:0007669"/>
    <property type="project" value="TreeGrafter"/>
</dbReference>
<comment type="subunit">
    <text evidence="10">Component of the NDC80 complex.</text>
</comment>
<feature type="coiled-coil region" evidence="11">
    <location>
        <begin position="55"/>
        <end position="130"/>
    </location>
</feature>
<dbReference type="EMBL" id="CP014586">
    <property type="protein sequence ID" value="ANZ76489.1"/>
    <property type="molecule type" value="Genomic_DNA"/>
</dbReference>
<evidence type="ECO:0000256" key="4">
    <source>
        <dbReference type="ARBA" id="ARBA00022776"/>
    </source>
</evidence>
<comment type="subcellular location">
    <subcellularLocation>
        <location evidence="10">Nucleus</location>
    </subcellularLocation>
    <subcellularLocation>
        <location evidence="10">Chromosome</location>
        <location evidence="10">Centromere</location>
        <location evidence="10">Kinetochore</location>
    </subcellularLocation>
</comment>
<dbReference type="Proteomes" id="UP000094565">
    <property type="component" value="Chromosome 3"/>
</dbReference>
<dbReference type="AlphaFoldDB" id="A0A1B2JEJ1"/>
<keyword evidence="5 10" id="KW-0995">Kinetochore</keyword>
<keyword evidence="6 11" id="KW-0175">Coiled coil</keyword>
<keyword evidence="9 10" id="KW-0137">Centromere</keyword>
<evidence type="ECO:0000313" key="13">
    <source>
        <dbReference type="Proteomes" id="UP000094565"/>
    </source>
</evidence>
<evidence type="ECO:0000256" key="2">
    <source>
        <dbReference type="ARBA" id="ARBA00022454"/>
    </source>
</evidence>
<keyword evidence="7 10" id="KW-0539">Nucleus</keyword>
<evidence type="ECO:0000256" key="10">
    <source>
        <dbReference type="RuleBase" id="RU368011"/>
    </source>
</evidence>
<evidence type="ECO:0000256" key="6">
    <source>
        <dbReference type="ARBA" id="ARBA00023054"/>
    </source>
</evidence>
<keyword evidence="3 10" id="KW-0132">Cell division</keyword>
<evidence type="ECO:0000256" key="3">
    <source>
        <dbReference type="ARBA" id="ARBA00022618"/>
    </source>
</evidence>
<name>A0A1B2JEJ1_PICPA</name>
<keyword evidence="2 10" id="KW-0158">Chromosome</keyword>
<dbReference type="OrthoDB" id="3344830at2759"/>
<evidence type="ECO:0000256" key="8">
    <source>
        <dbReference type="ARBA" id="ARBA00023306"/>
    </source>
</evidence>
<dbReference type="GO" id="GO:0031262">
    <property type="term" value="C:Ndc80 complex"/>
    <property type="evidence" value="ECO:0007669"/>
    <property type="project" value="TreeGrafter"/>
</dbReference>
<proteinExistence type="inferred from homology"/>
<dbReference type="GO" id="GO:0005634">
    <property type="term" value="C:nucleus"/>
    <property type="evidence" value="ECO:0007669"/>
    <property type="project" value="UniProtKB-SubCell"/>
</dbReference>
<evidence type="ECO:0000256" key="11">
    <source>
        <dbReference type="SAM" id="Coils"/>
    </source>
</evidence>
<keyword evidence="8 10" id="KW-0131">Cell cycle</keyword>
<gene>
    <name evidence="12" type="primary">SPC24</name>
    <name evidence="12" type="ORF">ATY40_BA7504038</name>
</gene>
<dbReference type="PANTHER" id="PTHR22142:SF2">
    <property type="entry name" value="KINETOCHORE PROTEIN SPC24"/>
    <property type="match status" value="1"/>
</dbReference>
<dbReference type="InterPro" id="IPR013252">
    <property type="entry name" value="Ndc80_Spc24"/>
</dbReference>
<evidence type="ECO:0000256" key="1">
    <source>
        <dbReference type="ARBA" id="ARBA00007804"/>
    </source>
</evidence>
<accession>A0A1B2JEJ1</accession>
<dbReference type="SUPFAM" id="SSF143026">
    <property type="entry name" value="Kinetochore globular domain"/>
    <property type="match status" value="1"/>
</dbReference>
<reference evidence="12 13" key="1">
    <citation type="submission" date="2016-02" db="EMBL/GenBank/DDBJ databases">
        <title>Comparative genomic and transcriptomic foundation for Pichia pastoris.</title>
        <authorList>
            <person name="Love K.R."/>
            <person name="Shah K.A."/>
            <person name="Whittaker C.A."/>
            <person name="Wu J."/>
            <person name="Bartlett M.C."/>
            <person name="Ma D."/>
            <person name="Leeson R.L."/>
            <person name="Priest M."/>
            <person name="Young S.K."/>
            <person name="Love J.C."/>
        </authorList>
    </citation>
    <scope>NUCLEOTIDE SEQUENCE [LARGE SCALE GENOMIC DNA]</scope>
    <source>
        <strain evidence="12 13">ATCC 28485</strain>
    </source>
</reference>
<sequence>MSDLQETVSLIRSTIENFQIEPDVQTINQINENLSLLSSKRKLKLDHQLDLLSRISKQRDELKEFNQQLLETEDRQQTLKSIEELEHEKFKLAKSITDLEMNMNHLQNSISSLTQNLNELEEQEKAVISNDLQENYDSTVLRLKLFKSMGLIIDTSKDKDQIIIYNKDKGVSDILSVEENYSDFFVSNYVWDNL</sequence>
<organism evidence="12 13">
    <name type="scientific">Komagataella pastoris</name>
    <name type="common">Yeast</name>
    <name type="synonym">Pichia pastoris</name>
    <dbReference type="NCBI Taxonomy" id="4922"/>
    <lineage>
        <taxon>Eukaryota</taxon>
        <taxon>Fungi</taxon>
        <taxon>Dikarya</taxon>
        <taxon>Ascomycota</taxon>
        <taxon>Saccharomycotina</taxon>
        <taxon>Pichiomycetes</taxon>
        <taxon>Pichiales</taxon>
        <taxon>Pichiaceae</taxon>
        <taxon>Komagataella</taxon>
    </lineage>
</organism>
<dbReference type="Pfam" id="PF08286">
    <property type="entry name" value="Spc24"/>
    <property type="match status" value="1"/>
</dbReference>
<comment type="similarity">
    <text evidence="1 10">Belongs to the SPC24 family.</text>
</comment>
<dbReference type="GO" id="GO:0007059">
    <property type="term" value="P:chromosome segregation"/>
    <property type="evidence" value="ECO:0007669"/>
    <property type="project" value="TreeGrafter"/>
</dbReference>